<keyword evidence="7" id="KW-1130">Modulation of host ubiquitin pathway by virus</keyword>
<dbReference type="Gene3D" id="3.30.710.10">
    <property type="entry name" value="Potassium Channel Kv1.1, Chain A"/>
    <property type="match status" value="1"/>
</dbReference>
<dbReference type="InterPro" id="IPR011333">
    <property type="entry name" value="SKP1/BTB/POZ_sf"/>
</dbReference>
<proteinExistence type="predicted"/>
<feature type="domain" description="BTB" evidence="11">
    <location>
        <begin position="21"/>
        <end position="88"/>
    </location>
</feature>
<keyword evidence="9" id="KW-0833">Ubl conjugation pathway</keyword>
<name>A0A1C9KBW8_9POXV</name>
<dbReference type="InterPro" id="IPR011705">
    <property type="entry name" value="BACK"/>
</dbReference>
<keyword evidence="10" id="KW-1035">Host cytoplasm</keyword>
<dbReference type="SMART" id="SM00225">
    <property type="entry name" value="BTB"/>
    <property type="match status" value="1"/>
</dbReference>
<dbReference type="InterPro" id="IPR024182">
    <property type="entry name" value="Vaccinia_A55R"/>
</dbReference>
<keyword evidence="4" id="KW-0880">Kelch repeat</keyword>
<dbReference type="Pfam" id="PF00651">
    <property type="entry name" value="BTB"/>
    <property type="match status" value="1"/>
</dbReference>
<dbReference type="KEGG" id="vg:29057754"/>
<evidence type="ECO:0000256" key="1">
    <source>
        <dbReference type="ARBA" id="ARBA00003454"/>
    </source>
</evidence>
<dbReference type="InterPro" id="IPR000210">
    <property type="entry name" value="BTB/POZ_dom"/>
</dbReference>
<dbReference type="CDD" id="cd14733">
    <property type="entry name" value="BACK"/>
    <property type="match status" value="1"/>
</dbReference>
<gene>
    <name evidence="12" type="ORF">SKPV-WA-176</name>
</gene>
<evidence type="ECO:0000313" key="13">
    <source>
        <dbReference type="Proteomes" id="UP000201873"/>
    </source>
</evidence>
<dbReference type="SUPFAM" id="SSF117281">
    <property type="entry name" value="Kelch motif"/>
    <property type="match status" value="1"/>
</dbReference>
<accession>A0A1C9KBW8</accession>
<dbReference type="SMART" id="SM00875">
    <property type="entry name" value="BACK"/>
    <property type="match status" value="1"/>
</dbReference>
<evidence type="ECO:0000256" key="7">
    <source>
        <dbReference type="ARBA" id="ARBA00022662"/>
    </source>
</evidence>
<dbReference type="PROSITE" id="PS50097">
    <property type="entry name" value="BTB"/>
    <property type="match status" value="1"/>
</dbReference>
<evidence type="ECO:0000256" key="6">
    <source>
        <dbReference type="ARBA" id="ARBA00022581"/>
    </source>
</evidence>
<sequence length="566" mass="65191">MNNSDALIAIINEFRKNKRFCDVSIVINDERIDAHRLILSGASEYFSILFSSNFIDSDNSEVNLSHLDYQCVNELINHIYGAPLTLTNDNVKYILSTADFLQIGSAIKECEKYILDNLCSRNCIDVYIYAIEYNNKKIETACFNIILQNILLLISNENFKHLTEESMIKILRDDRLNIKNEDFSPLILLKWLECTQKPCSVELLRCLRISLLSPQVMKSLYTHQLVKSQDECIAFLNNVSFLDETFPRYNSIALISIGISRSHDNLSINCYNNKKNTWDMISARRYRCNFAVAVLDNIIYMMGGHGDSLYRMSQVIAYDICNNSWIYDIPSLKYPRSNCGGLSDDEYIYCIGGIRGHHLSFIADIDRWKPSKPYWQSYAKMREKKCDMGVVMLNGLIYIIGGIIKDNTCTNAVESLSDDGWTIHQPLPIKMSNMATAVHAGKIYISGGYNNTNRIINGQSNLVFSYNPIYDTWTKLSSLNIPRINPALWSSNNKLYVCGGISDDLRTGMSESYDEEKDCWTLDNYHMLPHNYIMYKCEIIKHKYPWENTQYTNNFLQYLESFIGCI</sequence>
<dbReference type="InterPro" id="IPR015915">
    <property type="entry name" value="Kelch-typ_b-propeller"/>
</dbReference>
<keyword evidence="5" id="KW-1123">Modulation of host E3 ubiquitin ligases by virus</keyword>
<dbReference type="InterPro" id="IPR006652">
    <property type="entry name" value="Kelch_1"/>
</dbReference>
<dbReference type="SUPFAM" id="SSF54695">
    <property type="entry name" value="POZ domain"/>
    <property type="match status" value="1"/>
</dbReference>
<dbReference type="GeneID" id="29057754"/>
<evidence type="ECO:0000256" key="3">
    <source>
        <dbReference type="ARBA" id="ARBA00011677"/>
    </source>
</evidence>
<dbReference type="GO" id="GO:0030430">
    <property type="term" value="C:host cell cytoplasm"/>
    <property type="evidence" value="ECO:0007669"/>
    <property type="project" value="UniProtKB-SubCell"/>
</dbReference>
<dbReference type="PANTHER" id="PTHR45632">
    <property type="entry name" value="LD33804P"/>
    <property type="match status" value="1"/>
</dbReference>
<comment type="subcellular location">
    <subcellularLocation>
        <location evidence="2">Host cytoplasm</location>
    </subcellularLocation>
</comment>
<dbReference type="GO" id="GO:0039648">
    <property type="term" value="P:symbiont-mediated perturbation of host ubiquitin-like protein modification"/>
    <property type="evidence" value="ECO:0007669"/>
    <property type="project" value="UniProtKB-KW"/>
</dbReference>
<keyword evidence="6" id="KW-0945">Host-virus interaction</keyword>
<evidence type="ECO:0000256" key="8">
    <source>
        <dbReference type="ARBA" id="ARBA00022737"/>
    </source>
</evidence>
<evidence type="ECO:0000259" key="11">
    <source>
        <dbReference type="PROSITE" id="PS50097"/>
    </source>
</evidence>
<protein>
    <submittedName>
        <fullName evidence="12">Btb kelch-domain containing protein</fullName>
    </submittedName>
</protein>
<dbReference type="OrthoDB" id="7868at10239"/>
<evidence type="ECO:0000256" key="2">
    <source>
        <dbReference type="ARBA" id="ARBA00004192"/>
    </source>
</evidence>
<evidence type="ECO:0000256" key="4">
    <source>
        <dbReference type="ARBA" id="ARBA00022441"/>
    </source>
</evidence>
<comment type="function">
    <text evidence="1">Probable substrate-specific adapter of CUL3-containing E3 ubiquitin-protein ligases which mediate the ubiquitination and subsequent proteasomal degradation of host target proteins.</text>
</comment>
<organism evidence="12 13">
    <name type="scientific">Skunkpox virus</name>
    <dbReference type="NCBI Taxonomy" id="160796"/>
    <lineage>
        <taxon>Viruses</taxon>
        <taxon>Varidnaviria</taxon>
        <taxon>Bamfordvirae</taxon>
        <taxon>Nucleocytoviricota</taxon>
        <taxon>Pokkesviricetes</taxon>
        <taxon>Chitovirales</taxon>
        <taxon>Poxviridae</taxon>
        <taxon>Chordopoxvirinae</taxon>
        <taxon>Orthopoxvirus</taxon>
        <taxon>Orthopoxvirus skunkpox</taxon>
    </lineage>
</organism>
<reference evidence="12 13" key="1">
    <citation type="journal article" date="2016" name="Virus Genes">
        <title>The genomes of three North American orthopoxviruses.</title>
        <authorList>
            <person name="Smithson C."/>
            <person name="Tang N."/>
            <person name="Sammons S."/>
            <person name="Frace M."/>
            <person name="Batra D."/>
            <person name="Li Y."/>
            <person name="Emerson G.L."/>
            <person name="Carroll D.S."/>
            <person name="Upton C."/>
        </authorList>
    </citation>
    <scope>NUCLEOTIDE SEQUENCE [LARGE SCALE GENOMIC DNA]</scope>
    <source>
        <strain evidence="12 13">WA</strain>
    </source>
</reference>
<evidence type="ECO:0000313" key="12">
    <source>
        <dbReference type="EMBL" id="AOP31655.1"/>
    </source>
</evidence>
<dbReference type="RefSeq" id="YP_009282870.1">
    <property type="nucleotide sequence ID" value="NC_031038.1"/>
</dbReference>
<evidence type="ECO:0000256" key="10">
    <source>
        <dbReference type="ARBA" id="ARBA00023200"/>
    </source>
</evidence>
<comment type="subunit">
    <text evidence="3">Interacts (via BTB domain) with host CUL3.</text>
</comment>
<dbReference type="Gene3D" id="1.25.40.420">
    <property type="match status" value="1"/>
</dbReference>
<evidence type="ECO:0000256" key="5">
    <source>
        <dbReference type="ARBA" id="ARBA00022489"/>
    </source>
</evidence>
<keyword evidence="13" id="KW-1185">Reference proteome</keyword>
<dbReference type="Pfam" id="PF01344">
    <property type="entry name" value="Kelch_1"/>
    <property type="match status" value="4"/>
</dbReference>
<evidence type="ECO:0000256" key="9">
    <source>
        <dbReference type="ARBA" id="ARBA00022786"/>
    </source>
</evidence>
<dbReference type="SMART" id="SM00612">
    <property type="entry name" value="Kelch"/>
    <property type="match status" value="4"/>
</dbReference>
<dbReference type="Gene3D" id="2.120.10.80">
    <property type="entry name" value="Kelch-type beta propeller"/>
    <property type="match status" value="1"/>
</dbReference>
<dbReference type="EMBL" id="KU749310">
    <property type="protein sequence ID" value="AOP31655.1"/>
    <property type="molecule type" value="Genomic_DNA"/>
</dbReference>
<dbReference type="Proteomes" id="UP000201873">
    <property type="component" value="Segment"/>
</dbReference>
<keyword evidence="8" id="KW-0677">Repeat</keyword>
<dbReference type="PANTHER" id="PTHR45632:SF3">
    <property type="entry name" value="KELCH-LIKE PROTEIN 32"/>
    <property type="match status" value="1"/>
</dbReference>
<dbReference type="Pfam" id="PF07707">
    <property type="entry name" value="BACK"/>
    <property type="match status" value="1"/>
</dbReference>
<dbReference type="PIRSF" id="PIRSF003716">
    <property type="entry name" value="VAC_F3L"/>
    <property type="match status" value="1"/>
</dbReference>